<dbReference type="EMBL" id="VWPH01000005">
    <property type="protein sequence ID" value="KAA5834601.1"/>
    <property type="molecule type" value="Genomic_DNA"/>
</dbReference>
<feature type="domain" description="N-acetyltransferase" evidence="1">
    <location>
        <begin position="41"/>
        <end position="188"/>
    </location>
</feature>
<evidence type="ECO:0000313" key="3">
    <source>
        <dbReference type="Proteomes" id="UP000323946"/>
    </source>
</evidence>
<keyword evidence="2" id="KW-0808">Transferase</keyword>
<evidence type="ECO:0000259" key="1">
    <source>
        <dbReference type="PROSITE" id="PS51186"/>
    </source>
</evidence>
<protein>
    <submittedName>
        <fullName evidence="2">GNAT family N-acetyltransferase</fullName>
    </submittedName>
</protein>
<dbReference type="InterPro" id="IPR000182">
    <property type="entry name" value="GNAT_dom"/>
</dbReference>
<dbReference type="PANTHER" id="PTHR42791">
    <property type="entry name" value="GNAT FAMILY ACETYLTRANSFERASE"/>
    <property type="match status" value="1"/>
</dbReference>
<dbReference type="OrthoDB" id="7057833at2"/>
<dbReference type="SMR" id="A0A5M7C4S6"/>
<proteinExistence type="predicted"/>
<comment type="caution">
    <text evidence="2">The sequence shown here is derived from an EMBL/GenBank/DDBJ whole genome shotgun (WGS) entry which is preliminary data.</text>
</comment>
<dbReference type="PANTHER" id="PTHR42791:SF1">
    <property type="entry name" value="N-ACETYLTRANSFERASE DOMAIN-CONTAINING PROTEIN"/>
    <property type="match status" value="1"/>
</dbReference>
<dbReference type="AlphaFoldDB" id="A0A5M7C4S6"/>
<evidence type="ECO:0000313" key="2">
    <source>
        <dbReference type="EMBL" id="KAA5834601.1"/>
    </source>
</evidence>
<dbReference type="RefSeq" id="WP_150066902.1">
    <property type="nucleotide sequence ID" value="NZ_JBEPDJ010000015.1"/>
</dbReference>
<dbReference type="PROSITE" id="PS51186">
    <property type="entry name" value="GNAT"/>
    <property type="match status" value="1"/>
</dbReference>
<dbReference type="Proteomes" id="UP000323946">
    <property type="component" value="Unassembled WGS sequence"/>
</dbReference>
<sequence length="194" mass="21674">MSGDDVRIRTLVRAFADDEFARWLVPDQQHRHEVYRGWFGMVVPRAEQHGEVIVGADGLAVQVWLSGRDGPPSILDEEGDRRLAELAGPRMERFREFGELTAANHPAEPHQYLAMIAVDPSVQSTGVGGAELRRALQRWDAEGLPSYLEASSARSRNLYLRLGFRDIGTPMVLPHDGPTMYPMWRDAAQVSAPT</sequence>
<dbReference type="InterPro" id="IPR052523">
    <property type="entry name" value="Trichothecene_AcTrans"/>
</dbReference>
<dbReference type="Pfam" id="PF00583">
    <property type="entry name" value="Acetyltransf_1"/>
    <property type="match status" value="1"/>
</dbReference>
<accession>A0A5M7C4S6</accession>
<gene>
    <name evidence="2" type="ORF">F1721_13145</name>
</gene>
<dbReference type="InterPro" id="IPR016181">
    <property type="entry name" value="Acyl_CoA_acyltransferase"/>
</dbReference>
<organism evidence="2 3">
    <name type="scientific">Saccharopolyspora hirsuta</name>
    <dbReference type="NCBI Taxonomy" id="1837"/>
    <lineage>
        <taxon>Bacteria</taxon>
        <taxon>Bacillati</taxon>
        <taxon>Actinomycetota</taxon>
        <taxon>Actinomycetes</taxon>
        <taxon>Pseudonocardiales</taxon>
        <taxon>Pseudonocardiaceae</taxon>
        <taxon>Saccharopolyspora</taxon>
    </lineage>
</organism>
<name>A0A5M7C4S6_SACHI</name>
<dbReference type="SUPFAM" id="SSF55729">
    <property type="entry name" value="Acyl-CoA N-acyltransferases (Nat)"/>
    <property type="match status" value="1"/>
</dbReference>
<reference evidence="2 3" key="1">
    <citation type="submission" date="2019-09" db="EMBL/GenBank/DDBJ databases">
        <title>Draft genome sequence of the thermophilic Saccharopolyspora hirsuta VKM Ac-666T.</title>
        <authorList>
            <person name="Lobastova T.G."/>
            <person name="Fokina V."/>
            <person name="Bragin E.Y."/>
            <person name="Shtratnikova V.Y."/>
            <person name="Starodumova I.P."/>
            <person name="Tarlachkov S.V."/>
            <person name="Donova M.V."/>
        </authorList>
    </citation>
    <scope>NUCLEOTIDE SEQUENCE [LARGE SCALE GENOMIC DNA]</scope>
    <source>
        <strain evidence="2 3">VKM Ac-666</strain>
    </source>
</reference>
<dbReference type="Gene3D" id="3.40.630.30">
    <property type="match status" value="1"/>
</dbReference>
<dbReference type="GO" id="GO:0016747">
    <property type="term" value="F:acyltransferase activity, transferring groups other than amino-acyl groups"/>
    <property type="evidence" value="ECO:0007669"/>
    <property type="project" value="InterPro"/>
</dbReference>
<keyword evidence="3" id="KW-1185">Reference proteome</keyword>